<dbReference type="EMBL" id="JAUMVS010000094">
    <property type="protein sequence ID" value="MDO4842113.1"/>
    <property type="molecule type" value="Genomic_DNA"/>
</dbReference>
<name>A0AA43U699_9ACTN</name>
<proteinExistence type="predicted"/>
<accession>A0AA43U699</accession>
<dbReference type="AlphaFoldDB" id="A0AA43U699"/>
<reference evidence="1" key="1">
    <citation type="submission" date="2023-07" db="EMBL/GenBank/DDBJ databases">
        <title>Between Cages and Wild: Unraveling the Impact of Captivity on Animal Microbiomes and Antimicrobial Resistance.</title>
        <authorList>
            <person name="Schmartz G.P."/>
            <person name="Rehner J."/>
            <person name="Schuff M.J."/>
            <person name="Becker S.L."/>
            <person name="Kravczyk M."/>
            <person name="Gurevich A."/>
            <person name="Francke R."/>
            <person name="Mueller R."/>
            <person name="Keller V."/>
            <person name="Keller A."/>
        </authorList>
    </citation>
    <scope>NUCLEOTIDE SEQUENCE</scope>
    <source>
        <strain evidence="1">S12M_St_49</strain>
    </source>
</reference>
<gene>
    <name evidence="1" type="ORF">Q3982_05495</name>
</gene>
<protein>
    <submittedName>
        <fullName evidence="1">Uncharacterized protein</fullName>
    </submittedName>
</protein>
<feature type="non-terminal residue" evidence="1">
    <location>
        <position position="404"/>
    </location>
</feature>
<feature type="non-terminal residue" evidence="1">
    <location>
        <position position="1"/>
    </location>
</feature>
<comment type="caution">
    <text evidence="1">The sequence shown here is derived from an EMBL/GenBank/DDBJ whole genome shotgun (WGS) entry which is preliminary data.</text>
</comment>
<sequence>LRELFQNGQFEQAGELIANSVNKMLDAFDAEKLGAKVGTWVQNFADFMDGLFFGIEWDKIGEDLAKGINGLLSKVKGSTIGEILRLKFTVAIGMFAGFVKNFDGSQAGSFLGDAILGFAQGLGADIEKNFDAEFWEKLNQNIEDGFAAFVPRFISALKVAVDTVIKQAPEVIGTLGNIGLQVVDAITEALSSMDEEIQLFDDRGFQLNATQTRWEALGASVAEGFNGIDWAGILSGSIDAIGKLTNGLVEFLSSAVAGIGDKWSDIGTGIADGIKSIPWGEVFENVGEVLLGLATAIFDGLASLISGFTSEDMSAFIDSVGEAMKDLPWEDTIISAVKLAKVSGDFYVKLVAALFDAVTGANSAAMVDQSITNSKVIEASRQQGESYAETVMRGFESGALSVIE</sequence>
<organism evidence="1 2">
    <name type="scientific">Phoenicibacter congonensis</name>
    <dbReference type="NCBI Taxonomy" id="1944646"/>
    <lineage>
        <taxon>Bacteria</taxon>
        <taxon>Bacillati</taxon>
        <taxon>Actinomycetota</taxon>
        <taxon>Coriobacteriia</taxon>
        <taxon>Eggerthellales</taxon>
        <taxon>Eggerthellaceae</taxon>
        <taxon>Phoenicibacter</taxon>
    </lineage>
</organism>
<evidence type="ECO:0000313" key="1">
    <source>
        <dbReference type="EMBL" id="MDO4842113.1"/>
    </source>
</evidence>
<keyword evidence="2" id="KW-1185">Reference proteome</keyword>
<evidence type="ECO:0000313" key="2">
    <source>
        <dbReference type="Proteomes" id="UP001168575"/>
    </source>
</evidence>
<dbReference type="Proteomes" id="UP001168575">
    <property type="component" value="Unassembled WGS sequence"/>
</dbReference>